<evidence type="ECO:0000313" key="5">
    <source>
        <dbReference type="Proteomes" id="UP001177160"/>
    </source>
</evidence>
<dbReference type="EMBL" id="JAOVQM010000003">
    <property type="protein sequence ID" value="MCV2232320.1"/>
    <property type="molecule type" value="Genomic_DNA"/>
</dbReference>
<dbReference type="InterPro" id="IPR050624">
    <property type="entry name" value="HTH-type_Tx_Regulator"/>
</dbReference>
<protein>
    <submittedName>
        <fullName evidence="4">TetR/AcrR family transcriptional regulator</fullName>
    </submittedName>
</protein>
<dbReference type="PROSITE" id="PS01081">
    <property type="entry name" value="HTH_TETR_1"/>
    <property type="match status" value="1"/>
</dbReference>
<dbReference type="Proteomes" id="UP001177160">
    <property type="component" value="Unassembled WGS sequence"/>
</dbReference>
<feature type="domain" description="HTH tetR-type" evidence="3">
    <location>
        <begin position="15"/>
        <end position="75"/>
    </location>
</feature>
<name>A0ABT2Y8G7_9MOLU</name>
<accession>A0ABT2Y8G7</accession>
<proteinExistence type="predicted"/>
<dbReference type="PROSITE" id="PS50977">
    <property type="entry name" value="HTH_TETR_2"/>
    <property type="match status" value="1"/>
</dbReference>
<sequence length="202" mass="23240">MNKESYRYPKTTSGIKTFNKIVSTGKKLFAKNGYQATSINDIIAKSKIAAGTFYIYFDSKLALYLYILDLYRVSIRKSSADATKGLVHRYDIERAGIKAFITYALKDPLAYRIIWESLFVDFDIFKNYYESFADSYIKHLKDFVSNGELRPDLDLETLSYTLMGISNFVGLQVIFKKDVSEVELDRIIDEAMSILDRGIFVK</sequence>
<dbReference type="Pfam" id="PF00440">
    <property type="entry name" value="TetR_N"/>
    <property type="match status" value="1"/>
</dbReference>
<dbReference type="InterPro" id="IPR023772">
    <property type="entry name" value="DNA-bd_HTH_TetR-type_CS"/>
</dbReference>
<dbReference type="SUPFAM" id="SSF46689">
    <property type="entry name" value="Homeodomain-like"/>
    <property type="match status" value="1"/>
</dbReference>
<gene>
    <name evidence="4" type="ORF">N7548_05700</name>
</gene>
<keyword evidence="1 2" id="KW-0238">DNA-binding</keyword>
<evidence type="ECO:0000313" key="4">
    <source>
        <dbReference type="EMBL" id="MCV2232320.1"/>
    </source>
</evidence>
<evidence type="ECO:0000256" key="2">
    <source>
        <dbReference type="PROSITE-ProRule" id="PRU00335"/>
    </source>
</evidence>
<dbReference type="SUPFAM" id="SSF48498">
    <property type="entry name" value="Tetracyclin repressor-like, C-terminal domain"/>
    <property type="match status" value="1"/>
</dbReference>
<reference evidence="4" key="1">
    <citation type="submission" date="2022-09" db="EMBL/GenBank/DDBJ databases">
        <title>Novel Mycoplasma species identified in domestic and wild animals.</title>
        <authorList>
            <person name="Volokhov D.V."/>
            <person name="Furtak V.A."/>
            <person name="Zagorodnyaya T.A."/>
        </authorList>
    </citation>
    <scope>NUCLEOTIDE SEQUENCE</scope>
    <source>
        <strain evidence="4">Oakley</strain>
    </source>
</reference>
<dbReference type="InterPro" id="IPR009057">
    <property type="entry name" value="Homeodomain-like_sf"/>
</dbReference>
<organism evidence="4 5">
    <name type="scientific">Paracholeplasma manati</name>
    <dbReference type="NCBI Taxonomy" id="591373"/>
    <lineage>
        <taxon>Bacteria</taxon>
        <taxon>Bacillati</taxon>
        <taxon>Mycoplasmatota</taxon>
        <taxon>Mollicutes</taxon>
        <taxon>Acholeplasmatales</taxon>
        <taxon>Acholeplasmataceae</taxon>
        <taxon>Paracholeplasma</taxon>
    </lineage>
</organism>
<dbReference type="InterPro" id="IPR001647">
    <property type="entry name" value="HTH_TetR"/>
</dbReference>
<dbReference type="PRINTS" id="PR00455">
    <property type="entry name" value="HTHTETR"/>
</dbReference>
<dbReference type="Gene3D" id="1.10.357.10">
    <property type="entry name" value="Tetracycline Repressor, domain 2"/>
    <property type="match status" value="1"/>
</dbReference>
<comment type="caution">
    <text evidence="4">The sequence shown here is derived from an EMBL/GenBank/DDBJ whole genome shotgun (WGS) entry which is preliminary data.</text>
</comment>
<evidence type="ECO:0000256" key="1">
    <source>
        <dbReference type="ARBA" id="ARBA00023125"/>
    </source>
</evidence>
<dbReference type="RefSeq" id="WP_263608505.1">
    <property type="nucleotide sequence ID" value="NZ_JAOVQM010000003.1"/>
</dbReference>
<evidence type="ECO:0000259" key="3">
    <source>
        <dbReference type="PROSITE" id="PS50977"/>
    </source>
</evidence>
<dbReference type="InterPro" id="IPR036271">
    <property type="entry name" value="Tet_transcr_reg_TetR-rel_C_sf"/>
</dbReference>
<keyword evidence="5" id="KW-1185">Reference proteome</keyword>
<feature type="DNA-binding region" description="H-T-H motif" evidence="2">
    <location>
        <begin position="38"/>
        <end position="57"/>
    </location>
</feature>
<dbReference type="PANTHER" id="PTHR43479:SF11">
    <property type="entry name" value="ACREF_ENVCD OPERON REPRESSOR-RELATED"/>
    <property type="match status" value="1"/>
</dbReference>
<dbReference type="PANTHER" id="PTHR43479">
    <property type="entry name" value="ACREF/ENVCD OPERON REPRESSOR-RELATED"/>
    <property type="match status" value="1"/>
</dbReference>